<keyword evidence="1" id="KW-0472">Membrane</keyword>
<sequence>MDTTPSTFIKALMAGLFGISLILLFAFAINYEKTNNFVQYANGALQRGATLDEINETSQQEYSGSFTVSNLRYLEGKSLGDDLTYTITQTLWLPTFSGSTPKKSLFTTTTEETTQVLSRY</sequence>
<protein>
    <submittedName>
        <fullName evidence="2">Uncharacterized protein</fullName>
    </submittedName>
</protein>
<accession>A0A841C5I6</accession>
<name>A0A841C5I6_9LACT</name>
<evidence type="ECO:0000256" key="1">
    <source>
        <dbReference type="SAM" id="Phobius"/>
    </source>
</evidence>
<dbReference type="Proteomes" id="UP000562464">
    <property type="component" value="Unassembled WGS sequence"/>
</dbReference>
<keyword evidence="1" id="KW-1133">Transmembrane helix</keyword>
<comment type="caution">
    <text evidence="2">The sequence shown here is derived from an EMBL/GenBank/DDBJ whole genome shotgun (WGS) entry which is preliminary data.</text>
</comment>
<gene>
    <name evidence="2" type="ORF">HNQ37_000486</name>
</gene>
<organism evidence="2 3">
    <name type="scientific">Lactovum miscens</name>
    <dbReference type="NCBI Taxonomy" id="190387"/>
    <lineage>
        <taxon>Bacteria</taxon>
        <taxon>Bacillati</taxon>
        <taxon>Bacillota</taxon>
        <taxon>Bacilli</taxon>
        <taxon>Lactobacillales</taxon>
        <taxon>Streptococcaceae</taxon>
        <taxon>Lactovum</taxon>
    </lineage>
</organism>
<feature type="transmembrane region" description="Helical" evidence="1">
    <location>
        <begin position="12"/>
        <end position="31"/>
    </location>
</feature>
<proteinExistence type="predicted"/>
<reference evidence="2 3" key="1">
    <citation type="submission" date="2020-08" db="EMBL/GenBank/DDBJ databases">
        <title>Genomic Encyclopedia of Type Strains, Phase IV (KMG-IV): sequencing the most valuable type-strain genomes for metagenomic binning, comparative biology and taxonomic classification.</title>
        <authorList>
            <person name="Goeker M."/>
        </authorList>
    </citation>
    <scope>NUCLEOTIDE SEQUENCE [LARGE SCALE GENOMIC DNA]</scope>
    <source>
        <strain evidence="2 3">DSM 14925</strain>
    </source>
</reference>
<evidence type="ECO:0000313" key="3">
    <source>
        <dbReference type="Proteomes" id="UP000562464"/>
    </source>
</evidence>
<evidence type="ECO:0000313" key="2">
    <source>
        <dbReference type="EMBL" id="MBB5887614.1"/>
    </source>
</evidence>
<dbReference type="EMBL" id="JACHHV010000005">
    <property type="protein sequence ID" value="MBB5887614.1"/>
    <property type="molecule type" value="Genomic_DNA"/>
</dbReference>
<dbReference type="RefSeq" id="WP_183538969.1">
    <property type="nucleotide sequence ID" value="NZ_JACHHV010000005.1"/>
</dbReference>
<dbReference type="AlphaFoldDB" id="A0A841C5I6"/>
<keyword evidence="3" id="KW-1185">Reference proteome</keyword>
<keyword evidence="1" id="KW-0812">Transmembrane</keyword>